<accession>A0A9D4KM54</accession>
<name>A0A9D4KM54_DREPO</name>
<proteinExistence type="predicted"/>
<keyword evidence="2" id="KW-1133">Transmembrane helix</keyword>
<evidence type="ECO:0000256" key="1">
    <source>
        <dbReference type="SAM" id="MobiDB-lite"/>
    </source>
</evidence>
<dbReference type="EMBL" id="JAIWYP010000004">
    <property type="protein sequence ID" value="KAH3841797.1"/>
    <property type="molecule type" value="Genomic_DNA"/>
</dbReference>
<keyword evidence="4" id="KW-1185">Reference proteome</keyword>
<sequence length="111" mass="11673">MHVASKSGANGAISSSGDGVGGGSAFADVVAGLALTVAFIAAQNRPGKGDTEEFAPLAPLAESEVHWEQSLWKERDSIFGYVKSSQLDVAVVCRMWREKVVASGTCGWCWL</sequence>
<evidence type="ECO:0000313" key="3">
    <source>
        <dbReference type="EMBL" id="KAH3841797.1"/>
    </source>
</evidence>
<keyword evidence="2" id="KW-0472">Membrane</keyword>
<dbReference type="Proteomes" id="UP000828390">
    <property type="component" value="Unassembled WGS sequence"/>
</dbReference>
<reference evidence="3" key="1">
    <citation type="journal article" date="2019" name="bioRxiv">
        <title>The Genome of the Zebra Mussel, Dreissena polymorpha: A Resource for Invasive Species Research.</title>
        <authorList>
            <person name="McCartney M.A."/>
            <person name="Auch B."/>
            <person name="Kono T."/>
            <person name="Mallez S."/>
            <person name="Zhang Y."/>
            <person name="Obille A."/>
            <person name="Becker A."/>
            <person name="Abrahante J.E."/>
            <person name="Garbe J."/>
            <person name="Badalamenti J.P."/>
            <person name="Herman A."/>
            <person name="Mangelson H."/>
            <person name="Liachko I."/>
            <person name="Sullivan S."/>
            <person name="Sone E.D."/>
            <person name="Koren S."/>
            <person name="Silverstein K.A.T."/>
            <person name="Beckman K.B."/>
            <person name="Gohl D.M."/>
        </authorList>
    </citation>
    <scope>NUCLEOTIDE SEQUENCE</scope>
    <source>
        <strain evidence="3">Duluth1</strain>
        <tissue evidence="3">Whole animal</tissue>
    </source>
</reference>
<dbReference type="AlphaFoldDB" id="A0A9D4KM54"/>
<feature type="region of interest" description="Disordered" evidence="1">
    <location>
        <begin position="1"/>
        <end position="20"/>
    </location>
</feature>
<evidence type="ECO:0000256" key="2">
    <source>
        <dbReference type="SAM" id="Phobius"/>
    </source>
</evidence>
<evidence type="ECO:0000313" key="4">
    <source>
        <dbReference type="Proteomes" id="UP000828390"/>
    </source>
</evidence>
<keyword evidence="2" id="KW-0812">Transmembrane</keyword>
<protein>
    <submittedName>
        <fullName evidence="3">Uncharacterized protein</fullName>
    </submittedName>
</protein>
<organism evidence="3 4">
    <name type="scientific">Dreissena polymorpha</name>
    <name type="common">Zebra mussel</name>
    <name type="synonym">Mytilus polymorpha</name>
    <dbReference type="NCBI Taxonomy" id="45954"/>
    <lineage>
        <taxon>Eukaryota</taxon>
        <taxon>Metazoa</taxon>
        <taxon>Spiralia</taxon>
        <taxon>Lophotrochozoa</taxon>
        <taxon>Mollusca</taxon>
        <taxon>Bivalvia</taxon>
        <taxon>Autobranchia</taxon>
        <taxon>Heteroconchia</taxon>
        <taxon>Euheterodonta</taxon>
        <taxon>Imparidentia</taxon>
        <taxon>Neoheterodontei</taxon>
        <taxon>Myida</taxon>
        <taxon>Dreissenoidea</taxon>
        <taxon>Dreissenidae</taxon>
        <taxon>Dreissena</taxon>
    </lineage>
</organism>
<comment type="caution">
    <text evidence="3">The sequence shown here is derived from an EMBL/GenBank/DDBJ whole genome shotgun (WGS) entry which is preliminary data.</text>
</comment>
<gene>
    <name evidence="3" type="ORF">DPMN_115277</name>
</gene>
<reference evidence="3" key="2">
    <citation type="submission" date="2020-11" db="EMBL/GenBank/DDBJ databases">
        <authorList>
            <person name="McCartney M.A."/>
            <person name="Auch B."/>
            <person name="Kono T."/>
            <person name="Mallez S."/>
            <person name="Becker A."/>
            <person name="Gohl D.M."/>
            <person name="Silverstein K.A.T."/>
            <person name="Koren S."/>
            <person name="Bechman K.B."/>
            <person name="Herman A."/>
            <person name="Abrahante J.E."/>
            <person name="Garbe J."/>
        </authorList>
    </citation>
    <scope>NUCLEOTIDE SEQUENCE</scope>
    <source>
        <strain evidence="3">Duluth1</strain>
        <tissue evidence="3">Whole animal</tissue>
    </source>
</reference>
<feature type="transmembrane region" description="Helical" evidence="2">
    <location>
        <begin position="20"/>
        <end position="42"/>
    </location>
</feature>